<evidence type="ECO:0000256" key="2">
    <source>
        <dbReference type="SAM" id="MobiDB-lite"/>
    </source>
</evidence>
<dbReference type="Pfam" id="PF03816">
    <property type="entry name" value="LytR_cpsA_psr"/>
    <property type="match status" value="1"/>
</dbReference>
<dbReference type="RefSeq" id="WP_184936005.1">
    <property type="nucleotide sequence ID" value="NZ_JACHJV010000001.1"/>
</dbReference>
<comment type="similarity">
    <text evidence="1">Belongs to the LytR/CpsA/Psr (LCP) family.</text>
</comment>
<dbReference type="InterPro" id="IPR050922">
    <property type="entry name" value="LytR/CpsA/Psr_CW_biosynth"/>
</dbReference>
<feature type="compositionally biased region" description="Low complexity" evidence="2">
    <location>
        <begin position="386"/>
        <end position="437"/>
    </location>
</feature>
<dbReference type="NCBIfam" id="TIGR00350">
    <property type="entry name" value="lytR_cpsA_psr"/>
    <property type="match status" value="1"/>
</dbReference>
<dbReference type="InterPro" id="IPR004474">
    <property type="entry name" value="LytR_CpsA_psr"/>
</dbReference>
<name>A0A7W7VVY4_KITKI</name>
<evidence type="ECO:0000313" key="6">
    <source>
        <dbReference type="Proteomes" id="UP000540506"/>
    </source>
</evidence>
<gene>
    <name evidence="5" type="ORF">FHR34_002978</name>
</gene>
<dbReference type="Proteomes" id="UP000540506">
    <property type="component" value="Unassembled WGS sequence"/>
</dbReference>
<evidence type="ECO:0000259" key="4">
    <source>
        <dbReference type="Pfam" id="PF03816"/>
    </source>
</evidence>
<evidence type="ECO:0000313" key="5">
    <source>
        <dbReference type="EMBL" id="MBB4923985.1"/>
    </source>
</evidence>
<feature type="domain" description="Cell envelope-related transcriptional attenuator" evidence="4">
    <location>
        <begin position="116"/>
        <end position="301"/>
    </location>
</feature>
<evidence type="ECO:0000256" key="1">
    <source>
        <dbReference type="ARBA" id="ARBA00006068"/>
    </source>
</evidence>
<protein>
    <submittedName>
        <fullName evidence="5">LCP family protein required for cell wall assembly</fullName>
    </submittedName>
</protein>
<proteinExistence type="inferred from homology"/>
<comment type="caution">
    <text evidence="5">The sequence shown here is derived from an EMBL/GenBank/DDBJ whole genome shotgun (WGS) entry which is preliminary data.</text>
</comment>
<dbReference type="PANTHER" id="PTHR33392:SF6">
    <property type="entry name" value="POLYISOPRENYL-TEICHOIC ACID--PEPTIDOGLYCAN TEICHOIC ACID TRANSFERASE TAGU"/>
    <property type="match status" value="1"/>
</dbReference>
<dbReference type="Gene3D" id="3.40.630.190">
    <property type="entry name" value="LCP protein"/>
    <property type="match status" value="1"/>
</dbReference>
<reference evidence="5 6" key="1">
    <citation type="submission" date="2020-08" db="EMBL/GenBank/DDBJ databases">
        <title>Sequencing the genomes of 1000 actinobacteria strains.</title>
        <authorList>
            <person name="Klenk H.-P."/>
        </authorList>
    </citation>
    <scope>NUCLEOTIDE SEQUENCE [LARGE SCALE GENOMIC DNA]</scope>
    <source>
        <strain evidence="5 6">DSM 41654</strain>
    </source>
</reference>
<accession>A0A7W7VVY4</accession>
<keyword evidence="6" id="KW-1185">Reference proteome</keyword>
<feature type="compositionally biased region" description="Low complexity" evidence="2">
    <location>
        <begin position="448"/>
        <end position="460"/>
    </location>
</feature>
<keyword evidence="3" id="KW-0472">Membrane</keyword>
<dbReference type="AlphaFoldDB" id="A0A7W7VVY4"/>
<evidence type="ECO:0000256" key="3">
    <source>
        <dbReference type="SAM" id="Phobius"/>
    </source>
</evidence>
<keyword evidence="3" id="KW-1133">Transmembrane helix</keyword>
<keyword evidence="3" id="KW-0812">Transmembrane</keyword>
<feature type="transmembrane region" description="Helical" evidence="3">
    <location>
        <begin position="21"/>
        <end position="42"/>
    </location>
</feature>
<sequence>MSDAGERKAPRRSMALRTAGRTVACTASAATLLVCGFSWYTYHDLTTGLTTSNAIQVVQQAAKQPGAVAPPPHLDKSVNILLIGLDSRKDQDGNDLPKQFVQDDLMAGNSSIGGYNTNTLILMHIPAGGGKVEAFSIPRDDYVDLVNVPGAHPLGKGKIKEAYDQAKYYAEEQLSKQYSGADLEHRGRDAGRAATLLTVQKFLNVPIDHFAELNLMGFYDVAKDLGPITVCLKKDITDPIIARTDTTPGGGSGFVGHAGLNQLDPTMALAFVRQRHNLPNGDFDRTHRQQAFIASVTTMLKQQGVFGDLGKMQSLMDTVKKDVVIDNTWDLLDFAQQATNLTGGNTEFNTLPMEHYATLPTAGDVNIVDVAKVQDMVRQTISGADSTPPAAAAPSDTSSPTTAAPTPSPSAAPSSSAPTTSARSTPATPSTATTTASGNGSGADNSADDTTSPQPSPTDTYAGPAVNGGVPCVN</sequence>
<organism evidence="5 6">
    <name type="scientific">Kitasatospora kifunensis</name>
    <name type="common">Streptomyces kifunensis</name>
    <dbReference type="NCBI Taxonomy" id="58351"/>
    <lineage>
        <taxon>Bacteria</taxon>
        <taxon>Bacillati</taxon>
        <taxon>Actinomycetota</taxon>
        <taxon>Actinomycetes</taxon>
        <taxon>Kitasatosporales</taxon>
        <taxon>Streptomycetaceae</taxon>
        <taxon>Kitasatospora</taxon>
    </lineage>
</organism>
<feature type="region of interest" description="Disordered" evidence="2">
    <location>
        <begin position="381"/>
        <end position="474"/>
    </location>
</feature>
<dbReference type="EMBL" id="JACHJV010000001">
    <property type="protein sequence ID" value="MBB4923985.1"/>
    <property type="molecule type" value="Genomic_DNA"/>
</dbReference>
<dbReference type="PANTHER" id="PTHR33392">
    <property type="entry name" value="POLYISOPRENYL-TEICHOIC ACID--PEPTIDOGLYCAN TEICHOIC ACID TRANSFERASE TAGU"/>
    <property type="match status" value="1"/>
</dbReference>